<evidence type="ECO:0000313" key="3">
    <source>
        <dbReference type="Proteomes" id="UP000827284"/>
    </source>
</evidence>
<protein>
    <submittedName>
        <fullName evidence="2">Uncharacterized protein</fullName>
    </submittedName>
</protein>
<feature type="compositionally biased region" description="Basic residues" evidence="1">
    <location>
        <begin position="142"/>
        <end position="158"/>
    </location>
</feature>
<reference evidence="2" key="1">
    <citation type="submission" date="2021-11" db="EMBL/GenBank/DDBJ databases">
        <authorList>
            <person name="Herlambang A."/>
            <person name="Guo Y."/>
            <person name="Takashima Y."/>
            <person name="Nishizawa T."/>
        </authorList>
    </citation>
    <scope>NUCLEOTIDE SEQUENCE</scope>
    <source>
        <strain evidence="2">E1425</strain>
    </source>
</reference>
<reference evidence="2" key="2">
    <citation type="journal article" date="2022" name="Microbiol. Resour. Announc.">
        <title>Whole-Genome Sequence of Entomortierella parvispora E1425, a Mucoromycotan Fungus Associated with Burkholderiaceae-Related Endosymbiotic Bacteria.</title>
        <authorList>
            <person name="Herlambang A."/>
            <person name="Guo Y."/>
            <person name="Takashima Y."/>
            <person name="Narisawa K."/>
            <person name="Ohta H."/>
            <person name="Nishizawa T."/>
        </authorList>
    </citation>
    <scope>NUCLEOTIDE SEQUENCE</scope>
    <source>
        <strain evidence="2">E1425</strain>
    </source>
</reference>
<dbReference type="AlphaFoldDB" id="A0A9P3HMS4"/>
<dbReference type="EMBL" id="BQFW01000018">
    <property type="protein sequence ID" value="GJJ79280.1"/>
    <property type="molecule type" value="Genomic_DNA"/>
</dbReference>
<proteinExistence type="predicted"/>
<feature type="compositionally biased region" description="Basic and acidic residues" evidence="1">
    <location>
        <begin position="174"/>
        <end position="197"/>
    </location>
</feature>
<feature type="compositionally biased region" description="Acidic residues" evidence="1">
    <location>
        <begin position="80"/>
        <end position="89"/>
    </location>
</feature>
<comment type="caution">
    <text evidence="2">The sequence shown here is derived from an EMBL/GenBank/DDBJ whole genome shotgun (WGS) entry which is preliminary data.</text>
</comment>
<gene>
    <name evidence="2" type="ORF">EMPS_11641</name>
</gene>
<feature type="region of interest" description="Disordered" evidence="1">
    <location>
        <begin position="79"/>
        <end position="197"/>
    </location>
</feature>
<evidence type="ECO:0000256" key="1">
    <source>
        <dbReference type="SAM" id="MobiDB-lite"/>
    </source>
</evidence>
<sequence>MTYVCKDEKQRAKMIIEDSVRKRHPAYKICLDLAWGRIPSGRQYRIDGTIINTTYYIKKTGGTDNYGLSTRVTVDRIEELSDGDDDPHEDDFKRLPKASYGDHGAIVSKIASSGQNDSSSEEVEQGDDSDGHQRGKAEEGKRKKKEKKERGRPRKKTSKRVEKEYANRAGTSSEHAKEALQDKDGTSTDNSDKSDSD</sequence>
<organism evidence="2 3">
    <name type="scientific">Entomortierella parvispora</name>
    <dbReference type="NCBI Taxonomy" id="205924"/>
    <lineage>
        <taxon>Eukaryota</taxon>
        <taxon>Fungi</taxon>
        <taxon>Fungi incertae sedis</taxon>
        <taxon>Mucoromycota</taxon>
        <taxon>Mortierellomycotina</taxon>
        <taxon>Mortierellomycetes</taxon>
        <taxon>Mortierellales</taxon>
        <taxon>Mortierellaceae</taxon>
        <taxon>Entomortierella</taxon>
    </lineage>
</organism>
<feature type="compositionally biased region" description="Acidic residues" evidence="1">
    <location>
        <begin position="119"/>
        <end position="128"/>
    </location>
</feature>
<accession>A0A9P3HMS4</accession>
<name>A0A9P3HMS4_9FUNG</name>
<feature type="compositionally biased region" description="Basic and acidic residues" evidence="1">
    <location>
        <begin position="129"/>
        <end position="141"/>
    </location>
</feature>
<evidence type="ECO:0000313" key="2">
    <source>
        <dbReference type="EMBL" id="GJJ79280.1"/>
    </source>
</evidence>
<keyword evidence="3" id="KW-1185">Reference proteome</keyword>
<dbReference type="Proteomes" id="UP000827284">
    <property type="component" value="Unassembled WGS sequence"/>
</dbReference>